<name>A0A512BFL1_9BACT</name>
<feature type="modified residue" description="4-aspartylphosphate" evidence="1">
    <location>
        <position position="59"/>
    </location>
</feature>
<accession>A0A512BFL1</accession>
<dbReference type="EMBL" id="BJYT01000012">
    <property type="protein sequence ID" value="GEO10744.1"/>
    <property type="molecule type" value="Genomic_DNA"/>
</dbReference>
<dbReference type="GO" id="GO:0000160">
    <property type="term" value="P:phosphorelay signal transduction system"/>
    <property type="evidence" value="ECO:0007669"/>
    <property type="project" value="InterPro"/>
</dbReference>
<gene>
    <name evidence="3" type="ORF">SAE01_32400</name>
</gene>
<dbReference type="InterPro" id="IPR052893">
    <property type="entry name" value="TCS_response_regulator"/>
</dbReference>
<dbReference type="SMART" id="SM00448">
    <property type="entry name" value="REC"/>
    <property type="match status" value="1"/>
</dbReference>
<comment type="caution">
    <text evidence="3">The sequence shown here is derived from an EMBL/GenBank/DDBJ whole genome shotgun (WGS) entry which is preliminary data.</text>
</comment>
<evidence type="ECO:0000256" key="1">
    <source>
        <dbReference type="PROSITE-ProRule" id="PRU00169"/>
    </source>
</evidence>
<keyword evidence="4" id="KW-1185">Reference proteome</keyword>
<evidence type="ECO:0000313" key="4">
    <source>
        <dbReference type="Proteomes" id="UP000321513"/>
    </source>
</evidence>
<sequence length="131" mass="14863">MAQCKILIIDDDKDDIEILAEAFTQCGVDGIHYVFSAMQAFSYLQETERMCLPKLIVTDLYLPGITGEEFLRDLKGMDKYKHILVIVLSSAKTEKEIERCREMGALDYLEKPSSYEEYVKVAANIKSKAGL</sequence>
<evidence type="ECO:0000259" key="2">
    <source>
        <dbReference type="PROSITE" id="PS50110"/>
    </source>
</evidence>
<dbReference type="Proteomes" id="UP000321513">
    <property type="component" value="Unassembled WGS sequence"/>
</dbReference>
<protein>
    <recommendedName>
        <fullName evidence="2">Response regulatory domain-containing protein</fullName>
    </recommendedName>
</protein>
<dbReference type="OrthoDB" id="673127at2"/>
<dbReference type="InterPro" id="IPR001789">
    <property type="entry name" value="Sig_transdc_resp-reg_receiver"/>
</dbReference>
<dbReference type="Gene3D" id="3.40.50.2300">
    <property type="match status" value="1"/>
</dbReference>
<dbReference type="Pfam" id="PF00072">
    <property type="entry name" value="Response_reg"/>
    <property type="match status" value="1"/>
</dbReference>
<reference evidence="3 4" key="1">
    <citation type="submission" date="2019-07" db="EMBL/GenBank/DDBJ databases">
        <title>Whole genome shotgun sequence of Segetibacter aerophilus NBRC 106135.</title>
        <authorList>
            <person name="Hosoyama A."/>
            <person name="Uohara A."/>
            <person name="Ohji S."/>
            <person name="Ichikawa N."/>
        </authorList>
    </citation>
    <scope>NUCLEOTIDE SEQUENCE [LARGE SCALE GENOMIC DNA]</scope>
    <source>
        <strain evidence="3 4">NBRC 106135</strain>
    </source>
</reference>
<dbReference type="PANTHER" id="PTHR44520">
    <property type="entry name" value="RESPONSE REGULATOR RCP1-RELATED"/>
    <property type="match status" value="1"/>
</dbReference>
<evidence type="ECO:0000313" key="3">
    <source>
        <dbReference type="EMBL" id="GEO10744.1"/>
    </source>
</evidence>
<dbReference type="InterPro" id="IPR011006">
    <property type="entry name" value="CheY-like_superfamily"/>
</dbReference>
<keyword evidence="1" id="KW-0597">Phosphoprotein</keyword>
<dbReference type="SUPFAM" id="SSF52172">
    <property type="entry name" value="CheY-like"/>
    <property type="match status" value="1"/>
</dbReference>
<dbReference type="AlphaFoldDB" id="A0A512BFL1"/>
<dbReference type="RefSeq" id="WP_147204855.1">
    <property type="nucleotide sequence ID" value="NZ_BJYT01000012.1"/>
</dbReference>
<dbReference type="PROSITE" id="PS50110">
    <property type="entry name" value="RESPONSE_REGULATORY"/>
    <property type="match status" value="1"/>
</dbReference>
<organism evidence="3 4">
    <name type="scientific">Segetibacter aerophilus</name>
    <dbReference type="NCBI Taxonomy" id="670293"/>
    <lineage>
        <taxon>Bacteria</taxon>
        <taxon>Pseudomonadati</taxon>
        <taxon>Bacteroidota</taxon>
        <taxon>Chitinophagia</taxon>
        <taxon>Chitinophagales</taxon>
        <taxon>Chitinophagaceae</taxon>
        <taxon>Segetibacter</taxon>
    </lineage>
</organism>
<dbReference type="PANTHER" id="PTHR44520:SF1">
    <property type="entry name" value="TWO-COMPONENT SYSTEM REGULATORY PROTEIN"/>
    <property type="match status" value="1"/>
</dbReference>
<feature type="domain" description="Response regulatory" evidence="2">
    <location>
        <begin position="5"/>
        <end position="126"/>
    </location>
</feature>
<proteinExistence type="predicted"/>